<sequence length="150" mass="17335">MLYFQERRPSPTNHVGIGRQISPYLIVDEEGLVPGEYVSLLPEEMIPVALEAEVEEPLAMEEGEEVIWFHVPPNEEEENQGEAQEEDCDWIQNMEEDDDDDEDNYEYTEKYTGSVNDHTYECTHDEAKEASGKAENEDEHQEVEDDINPN</sequence>
<dbReference type="Proteomes" id="UP001152836">
    <property type="component" value="Unassembled WGS sequence"/>
</dbReference>
<accession>A0AAU9Z0F1</accession>
<evidence type="ECO:0000313" key="3">
    <source>
        <dbReference type="Proteomes" id="UP001152836"/>
    </source>
</evidence>
<dbReference type="AlphaFoldDB" id="A0AAU9Z0F1"/>
<protein>
    <submittedName>
        <fullName evidence="2">AABR07040789.1 protein</fullName>
    </submittedName>
</protein>
<feature type="compositionally biased region" description="Acidic residues" evidence="1">
    <location>
        <begin position="136"/>
        <end position="150"/>
    </location>
</feature>
<evidence type="ECO:0000313" key="2">
    <source>
        <dbReference type="EMBL" id="CAH6780404.1"/>
    </source>
</evidence>
<dbReference type="EMBL" id="CALSGD010000997">
    <property type="protein sequence ID" value="CAH6780404.1"/>
    <property type="molecule type" value="Genomic_DNA"/>
</dbReference>
<keyword evidence="3" id="KW-1185">Reference proteome</keyword>
<feature type="compositionally biased region" description="Basic and acidic residues" evidence="1">
    <location>
        <begin position="118"/>
        <end position="135"/>
    </location>
</feature>
<evidence type="ECO:0000256" key="1">
    <source>
        <dbReference type="SAM" id="MobiDB-lite"/>
    </source>
</evidence>
<name>A0AAU9Z0F1_PHORO</name>
<reference evidence="2" key="1">
    <citation type="submission" date="2022-06" db="EMBL/GenBank/DDBJ databases">
        <authorList>
            <person name="Andreotti S."/>
            <person name="Wyler E."/>
        </authorList>
    </citation>
    <scope>NUCLEOTIDE SEQUENCE</scope>
</reference>
<gene>
    <name evidence="2" type="primary">AABR07040789.1</name>
    <name evidence="2" type="ORF">PHOROB_LOCUS3788</name>
</gene>
<comment type="caution">
    <text evidence="2">The sequence shown here is derived from an EMBL/GenBank/DDBJ whole genome shotgun (WGS) entry which is preliminary data.</text>
</comment>
<proteinExistence type="predicted"/>
<organism evidence="2 3">
    <name type="scientific">Phodopus roborovskii</name>
    <name type="common">Roborovski's desert hamster</name>
    <name type="synonym">Cricetulus roborovskii</name>
    <dbReference type="NCBI Taxonomy" id="109678"/>
    <lineage>
        <taxon>Eukaryota</taxon>
        <taxon>Metazoa</taxon>
        <taxon>Chordata</taxon>
        <taxon>Craniata</taxon>
        <taxon>Vertebrata</taxon>
        <taxon>Euteleostomi</taxon>
        <taxon>Mammalia</taxon>
        <taxon>Eutheria</taxon>
        <taxon>Euarchontoglires</taxon>
        <taxon>Glires</taxon>
        <taxon>Rodentia</taxon>
        <taxon>Myomorpha</taxon>
        <taxon>Muroidea</taxon>
        <taxon>Cricetidae</taxon>
        <taxon>Cricetinae</taxon>
        <taxon>Phodopus</taxon>
    </lineage>
</organism>
<feature type="region of interest" description="Disordered" evidence="1">
    <location>
        <begin position="110"/>
        <end position="150"/>
    </location>
</feature>